<sequence length="140" mass="15360">MIVRLANGEPAWKGSGMDADSARGHLNAVLYGVDFHPDLKLDAARWPDFAGTRAVARVDLDIHQLTGLLNRRPDEVDGERRPVAIVELRSGEVVALLGPAGRPARRFTFLRRDAGDPAEILARFCEDTNLAPERATLLPQ</sequence>
<dbReference type="AlphaFoldDB" id="A0A6V8KT69"/>
<protein>
    <submittedName>
        <fullName evidence="1">Uncharacterized protein</fullName>
    </submittedName>
</protein>
<proteinExistence type="predicted"/>
<dbReference type="EMBL" id="BLPF01000004">
    <property type="protein sequence ID" value="GFJ85046.1"/>
    <property type="molecule type" value="Genomic_DNA"/>
</dbReference>
<evidence type="ECO:0000313" key="1">
    <source>
        <dbReference type="EMBL" id="GFJ85046.1"/>
    </source>
</evidence>
<reference evidence="1 2" key="1">
    <citation type="submission" date="2020-03" db="EMBL/GenBank/DDBJ databases">
        <title>Whole genome shotgun sequence of Phytohabitans houttuyneae NBRC 108639.</title>
        <authorList>
            <person name="Komaki H."/>
            <person name="Tamura T."/>
        </authorList>
    </citation>
    <scope>NUCLEOTIDE SEQUENCE [LARGE SCALE GENOMIC DNA]</scope>
    <source>
        <strain evidence="1 2">NBRC 108639</strain>
    </source>
</reference>
<reference evidence="1 2" key="2">
    <citation type="submission" date="2020-03" db="EMBL/GenBank/DDBJ databases">
        <authorList>
            <person name="Ichikawa N."/>
            <person name="Kimura A."/>
            <person name="Kitahashi Y."/>
            <person name="Uohara A."/>
        </authorList>
    </citation>
    <scope>NUCLEOTIDE SEQUENCE [LARGE SCALE GENOMIC DNA]</scope>
    <source>
        <strain evidence="1 2">NBRC 108639</strain>
    </source>
</reference>
<name>A0A6V8KT69_9ACTN</name>
<keyword evidence="2" id="KW-1185">Reference proteome</keyword>
<gene>
    <name evidence="1" type="ORF">Phou_092260</name>
</gene>
<accession>A0A6V8KT69</accession>
<dbReference type="Proteomes" id="UP000482800">
    <property type="component" value="Unassembled WGS sequence"/>
</dbReference>
<evidence type="ECO:0000313" key="2">
    <source>
        <dbReference type="Proteomes" id="UP000482800"/>
    </source>
</evidence>
<organism evidence="1 2">
    <name type="scientific">Phytohabitans houttuyneae</name>
    <dbReference type="NCBI Taxonomy" id="1076126"/>
    <lineage>
        <taxon>Bacteria</taxon>
        <taxon>Bacillati</taxon>
        <taxon>Actinomycetota</taxon>
        <taxon>Actinomycetes</taxon>
        <taxon>Micromonosporales</taxon>
        <taxon>Micromonosporaceae</taxon>
    </lineage>
</organism>
<comment type="caution">
    <text evidence="1">The sequence shown here is derived from an EMBL/GenBank/DDBJ whole genome shotgun (WGS) entry which is preliminary data.</text>
</comment>